<gene>
    <name evidence="1" type="ORF">FBU59_000309</name>
</gene>
<evidence type="ECO:0000313" key="1">
    <source>
        <dbReference type="EMBL" id="KAJ1951195.1"/>
    </source>
</evidence>
<sequence length="554" mass="62932">MHPVFNNLDIVSHIVSYTLGLVEKEAAPRYRKYNHWGVSAELCKIGHICHIIRAAVKQQLQDKLIIRISSSPKGAAFRGEHLYCATSIPINSLDTSLVRKVTLQFDHFTDSDVFVAKLLDMFETRDWSSLRSVCMCQRSRDKVWLPGVVDEEGLEPTEVTRRIMDLVPSTNGLRVEYKDWWTGTTEGFEAVIGQRAATLSELSLDQLHRFNISRLPLPSLTVLDVGSLNGDDTLSALPQLCTGVLRKLVLGDITRRGFISSFSGKVGDVVVFSELEHLSFSFNYDENENVDMDSPAHVGMFSFPKLRYLYIANDTTRLRYFFQNFFGSPLSRLHVQGRCSFLRNVDFSIFTQLEDFYMYLEYLQHGEAERIHRRVVTAGIPLRLVTLAINGSYELPYVAPTGCPLVQKYETAAVMNASQLYEALAHMPLAFRFTFRYRSTNFRSVKVKNIVIALGRAKLKPLNSKVQVLQVLDSMNTGNIDGSTISMELGELLLVIARLPMLQILEINADPEECKQLLRQVMQRFQSKGLGQKLSHFDTLQVIRAREYSSDMFD</sequence>
<keyword evidence="2" id="KW-1185">Reference proteome</keyword>
<accession>A0ACC1JH72</accession>
<proteinExistence type="predicted"/>
<comment type="caution">
    <text evidence="1">The sequence shown here is derived from an EMBL/GenBank/DDBJ whole genome shotgun (WGS) entry which is preliminary data.</text>
</comment>
<evidence type="ECO:0000313" key="2">
    <source>
        <dbReference type="Proteomes" id="UP001150603"/>
    </source>
</evidence>
<name>A0ACC1JH72_9FUNG</name>
<dbReference type="Proteomes" id="UP001150603">
    <property type="component" value="Unassembled WGS sequence"/>
</dbReference>
<dbReference type="EMBL" id="JANBPW010000042">
    <property type="protein sequence ID" value="KAJ1951195.1"/>
    <property type="molecule type" value="Genomic_DNA"/>
</dbReference>
<protein>
    <submittedName>
        <fullName evidence="1">Uncharacterized protein</fullName>
    </submittedName>
</protein>
<reference evidence="1" key="1">
    <citation type="submission" date="2022-07" db="EMBL/GenBank/DDBJ databases">
        <title>Phylogenomic reconstructions and comparative analyses of Kickxellomycotina fungi.</title>
        <authorList>
            <person name="Reynolds N.K."/>
            <person name="Stajich J.E."/>
            <person name="Barry K."/>
            <person name="Grigoriev I.V."/>
            <person name="Crous P."/>
            <person name="Smith M.E."/>
        </authorList>
    </citation>
    <scope>NUCLEOTIDE SEQUENCE</scope>
    <source>
        <strain evidence="1">NRRL 5244</strain>
    </source>
</reference>
<organism evidence="1 2">
    <name type="scientific">Linderina macrospora</name>
    <dbReference type="NCBI Taxonomy" id="4868"/>
    <lineage>
        <taxon>Eukaryota</taxon>
        <taxon>Fungi</taxon>
        <taxon>Fungi incertae sedis</taxon>
        <taxon>Zoopagomycota</taxon>
        <taxon>Kickxellomycotina</taxon>
        <taxon>Kickxellomycetes</taxon>
        <taxon>Kickxellales</taxon>
        <taxon>Kickxellaceae</taxon>
        <taxon>Linderina</taxon>
    </lineage>
</organism>